<evidence type="ECO:0000259" key="3">
    <source>
        <dbReference type="Pfam" id="PF00296"/>
    </source>
</evidence>
<dbReference type="EMBL" id="BAABJP010000068">
    <property type="protein sequence ID" value="GAA5176164.1"/>
    <property type="molecule type" value="Genomic_DNA"/>
</dbReference>
<feature type="compositionally biased region" description="Basic and acidic residues" evidence="2">
    <location>
        <begin position="391"/>
        <end position="401"/>
    </location>
</feature>
<comment type="caution">
    <text evidence="4">The sequence shown here is derived from an EMBL/GenBank/DDBJ whole genome shotgun (WGS) entry which is preliminary data.</text>
</comment>
<evidence type="ECO:0000256" key="2">
    <source>
        <dbReference type="SAM" id="MobiDB-lite"/>
    </source>
</evidence>
<feature type="domain" description="Luciferase-like" evidence="3">
    <location>
        <begin position="9"/>
        <end position="302"/>
    </location>
</feature>
<dbReference type="InterPro" id="IPR011251">
    <property type="entry name" value="Luciferase-like_dom"/>
</dbReference>
<evidence type="ECO:0000256" key="1">
    <source>
        <dbReference type="ARBA" id="ARBA00023002"/>
    </source>
</evidence>
<dbReference type="Gene3D" id="3.20.20.30">
    <property type="entry name" value="Luciferase-like domain"/>
    <property type="match status" value="1"/>
</dbReference>
<protein>
    <recommendedName>
        <fullName evidence="3">Luciferase-like domain-containing protein</fullName>
    </recommendedName>
</protein>
<evidence type="ECO:0000313" key="4">
    <source>
        <dbReference type="EMBL" id="GAA5176164.1"/>
    </source>
</evidence>
<keyword evidence="1" id="KW-0560">Oxidoreductase</keyword>
<gene>
    <name evidence="4" type="ORF">GCM10023321_83850</name>
</gene>
<reference evidence="5" key="1">
    <citation type="journal article" date="2019" name="Int. J. Syst. Evol. Microbiol.">
        <title>The Global Catalogue of Microorganisms (GCM) 10K type strain sequencing project: providing services to taxonomists for standard genome sequencing and annotation.</title>
        <authorList>
            <consortium name="The Broad Institute Genomics Platform"/>
            <consortium name="The Broad Institute Genome Sequencing Center for Infectious Disease"/>
            <person name="Wu L."/>
            <person name="Ma J."/>
        </authorList>
    </citation>
    <scope>NUCLEOTIDE SEQUENCE [LARGE SCALE GENOMIC DNA]</scope>
    <source>
        <strain evidence="5">JCM 18303</strain>
    </source>
</reference>
<dbReference type="InterPro" id="IPR050564">
    <property type="entry name" value="F420-G6PD/mer"/>
</dbReference>
<accession>A0ABP9RFU2</accession>
<feature type="compositionally biased region" description="Low complexity" evidence="2">
    <location>
        <begin position="380"/>
        <end position="389"/>
    </location>
</feature>
<name>A0ABP9RFU2_9PSEU</name>
<dbReference type="InterPro" id="IPR036661">
    <property type="entry name" value="Luciferase-like_sf"/>
</dbReference>
<dbReference type="PANTHER" id="PTHR43244:SF1">
    <property type="entry name" value="5,10-METHYLENETETRAHYDROMETHANOPTERIN REDUCTASE"/>
    <property type="match status" value="1"/>
</dbReference>
<sequence>MTEIGLGLQGDKRPGDYARLAALAEGHGFDVLSVYGDLMFQPPIVPLLEMAGATRRVRLGAACWNPFTLHPYEIAGQLAALDHASDGRAYLGLAAGSWLDALGLRRARPVRAVREAIEMVRSLLAGDARGYAGEVFRLEPGVRLRYPVRRAEVPVLVGAWGPGMAAMAGRVAGELKVGGTANPAMVGVLRDRIAVGAAAAGRRAEDVGLVVGAVTVVDEDRAAARARARAEVAMYLGVVAGLDPTVTVPPALLDEVNRRVAAHDHAGAGALVPDELLDRFAFAGTPEDVAGQVRKLVDAGVSRVEFGTPHGLDDARGIDLLGRRVLPLLDLLDGEPGAEAQQRGAGDRVHRAAHPAAGEPAVGAVHEQGEGQQPRRAQPRDGVGQQQGVRGRGDARLEELR</sequence>
<proteinExistence type="predicted"/>
<evidence type="ECO:0000313" key="5">
    <source>
        <dbReference type="Proteomes" id="UP001428817"/>
    </source>
</evidence>
<feature type="region of interest" description="Disordered" evidence="2">
    <location>
        <begin position="337"/>
        <end position="401"/>
    </location>
</feature>
<dbReference type="SUPFAM" id="SSF51679">
    <property type="entry name" value="Bacterial luciferase-like"/>
    <property type="match status" value="1"/>
</dbReference>
<keyword evidence="5" id="KW-1185">Reference proteome</keyword>
<organism evidence="4 5">
    <name type="scientific">Pseudonocardia eucalypti</name>
    <dbReference type="NCBI Taxonomy" id="648755"/>
    <lineage>
        <taxon>Bacteria</taxon>
        <taxon>Bacillati</taxon>
        <taxon>Actinomycetota</taxon>
        <taxon>Actinomycetes</taxon>
        <taxon>Pseudonocardiales</taxon>
        <taxon>Pseudonocardiaceae</taxon>
        <taxon>Pseudonocardia</taxon>
    </lineage>
</organism>
<dbReference type="PANTHER" id="PTHR43244">
    <property type="match status" value="1"/>
</dbReference>
<dbReference type="Proteomes" id="UP001428817">
    <property type="component" value="Unassembled WGS sequence"/>
</dbReference>
<dbReference type="Pfam" id="PF00296">
    <property type="entry name" value="Bac_luciferase"/>
    <property type="match status" value="1"/>
</dbReference>